<gene>
    <name evidence="1" type="ORF">Spaf_1407</name>
</gene>
<dbReference type="STRING" id="1114965.Spaf_1407"/>
<dbReference type="PATRIC" id="fig|1114965.3.peg.1353"/>
<dbReference type="KEGG" id="scf:Spaf_1407"/>
<organism evidence="1 2">
    <name type="scientific">Streptococcus parasanguinis FW213</name>
    <dbReference type="NCBI Taxonomy" id="1114965"/>
    <lineage>
        <taxon>Bacteria</taxon>
        <taxon>Bacillati</taxon>
        <taxon>Bacillota</taxon>
        <taxon>Bacilli</taxon>
        <taxon>Lactobacillales</taxon>
        <taxon>Streptococcaceae</taxon>
        <taxon>Streptococcus</taxon>
    </lineage>
</organism>
<evidence type="ECO:0000313" key="2">
    <source>
        <dbReference type="Proteomes" id="UP000002865"/>
    </source>
</evidence>
<dbReference type="AlphaFoldDB" id="I1ZMV7"/>
<evidence type="ECO:0000313" key="1">
    <source>
        <dbReference type="EMBL" id="AFJ26381.1"/>
    </source>
</evidence>
<proteinExistence type="predicted"/>
<protein>
    <recommendedName>
        <fullName evidence="3">Chromosome partitioning protein ParB</fullName>
    </recommendedName>
</protein>
<evidence type="ECO:0008006" key="3">
    <source>
        <dbReference type="Google" id="ProtNLM"/>
    </source>
</evidence>
<reference evidence="1 2" key="1">
    <citation type="journal article" date="2012" name="PLoS ONE">
        <title>Complete Genome and Transcriptomes of Streptococcus parasanguinis FW213: Phylogenic Relations and Potential Virulence Mechanisms.</title>
        <authorList>
            <person name="Geng J."/>
            <person name="Chiu C.H."/>
            <person name="Tang P."/>
            <person name="Chen Y."/>
            <person name="Shieh H.R."/>
            <person name="Hu S."/>
            <person name="Chen Y.Y."/>
        </authorList>
    </citation>
    <scope>NUCLEOTIDE SEQUENCE [LARGE SCALE GENOMIC DNA]</scope>
    <source>
        <strain evidence="1 2">FW213</strain>
    </source>
</reference>
<dbReference type="PaxDb" id="1114965-Spaf_1407"/>
<dbReference type="InterPro" id="IPR036086">
    <property type="entry name" value="ParB/Sulfiredoxin_sf"/>
</dbReference>
<name>I1ZMV7_STRPA</name>
<dbReference type="Proteomes" id="UP000002865">
    <property type="component" value="Chromosome"/>
</dbReference>
<dbReference type="HOGENOM" id="CLU_132130_0_0_9"/>
<dbReference type="eggNOG" id="ENOG50332JU">
    <property type="taxonomic scope" value="Bacteria"/>
</dbReference>
<sequence length="161" mass="18562">MTFKNVYQCSRPALLLMIEEKEVEVKITNLHPTQLYLSEKKLHDIQMLDQSAEIINVDPISVLAFGNRFLITDGHHRAYQALLAGRDTITAEFDRDGGDELYALYAKACEERKITSVLDLKHRILPQDEYEAKWYNWCEGFNQAATLLLKTQADETDKANR</sequence>
<dbReference type="EMBL" id="CP003122">
    <property type="protein sequence ID" value="AFJ26381.1"/>
    <property type="molecule type" value="Genomic_DNA"/>
</dbReference>
<dbReference type="SUPFAM" id="SSF110849">
    <property type="entry name" value="ParB/Sulfiredoxin"/>
    <property type="match status" value="1"/>
</dbReference>
<dbReference type="Gene3D" id="3.90.1530.10">
    <property type="entry name" value="Conserved hypothetical protein from pyrococcus furiosus pfu- 392566-001, ParB domain"/>
    <property type="match status" value="1"/>
</dbReference>
<accession>I1ZMV7</accession>